<evidence type="ECO:0000313" key="6">
    <source>
        <dbReference type="EMBL" id="PHT63739.1"/>
    </source>
</evidence>
<dbReference type="GO" id="GO:0008270">
    <property type="term" value="F:zinc ion binding"/>
    <property type="evidence" value="ECO:0007669"/>
    <property type="project" value="UniProtKB-KW"/>
</dbReference>
<comment type="caution">
    <text evidence="6">The sequence shown here is derived from an EMBL/GenBank/DDBJ whole genome shotgun (WGS) entry which is preliminary data.</text>
</comment>
<keyword evidence="2" id="KW-0863">Zinc-finger</keyword>
<dbReference type="InterPro" id="IPR006456">
    <property type="entry name" value="ZF_HD_homeobox_Cys/His_dimer"/>
</dbReference>
<sequence>MASNNKHLVVKYLECMHNYAASSMSYVFDGCGEFCSAGAQGTPDFFICAACQCHRSFHRKMEVEVESEAELPINGTPLATIDGSPASPPQQCLARSRQLHHSHQTFNRKKVVAMPPQGGAKKDKGKGETELANQSSFTRRKCNSTATTSSGRIRLTAYQKKRILTFVKEVMGWRWTKWNNKVIPFCDEIGITTQFLKNWINYNRRIIGPLKEPSNENESVA</sequence>
<dbReference type="Pfam" id="PF04770">
    <property type="entry name" value="ZF-HD_dimer"/>
    <property type="match status" value="1"/>
</dbReference>
<feature type="compositionally biased region" description="Polar residues" evidence="4">
    <location>
        <begin position="131"/>
        <end position="145"/>
    </location>
</feature>
<dbReference type="GO" id="GO:0006355">
    <property type="term" value="P:regulation of DNA-templated transcription"/>
    <property type="evidence" value="ECO:0000318"/>
    <property type="project" value="GO_Central"/>
</dbReference>
<dbReference type="GO" id="GO:0005634">
    <property type="term" value="C:nucleus"/>
    <property type="evidence" value="ECO:0000318"/>
    <property type="project" value="GO_Central"/>
</dbReference>
<keyword evidence="1" id="KW-0479">Metal-binding</keyword>
<dbReference type="NCBIfam" id="TIGR01566">
    <property type="entry name" value="ZF_HD_prot_N"/>
    <property type="match status" value="1"/>
</dbReference>
<evidence type="ECO:0000313" key="7">
    <source>
        <dbReference type="Proteomes" id="UP000222542"/>
    </source>
</evidence>
<reference evidence="6 7" key="2">
    <citation type="journal article" date="2017" name="Genome Biol.">
        <title>New reference genome sequences of hot pepper reveal the massive evolution of plant disease-resistance genes by retroduplication.</title>
        <authorList>
            <person name="Kim S."/>
            <person name="Park J."/>
            <person name="Yeom S.I."/>
            <person name="Kim Y.M."/>
            <person name="Seo E."/>
            <person name="Kim K.T."/>
            <person name="Kim M.S."/>
            <person name="Lee J.M."/>
            <person name="Cheong K."/>
            <person name="Shin H.S."/>
            <person name="Kim S.B."/>
            <person name="Han K."/>
            <person name="Lee J."/>
            <person name="Park M."/>
            <person name="Lee H.A."/>
            <person name="Lee H.Y."/>
            <person name="Lee Y."/>
            <person name="Oh S."/>
            <person name="Lee J.H."/>
            <person name="Choi E."/>
            <person name="Choi E."/>
            <person name="Lee S.E."/>
            <person name="Jeon J."/>
            <person name="Kim H."/>
            <person name="Choi G."/>
            <person name="Song H."/>
            <person name="Lee J."/>
            <person name="Lee S.C."/>
            <person name="Kwon J.K."/>
            <person name="Lee H.Y."/>
            <person name="Koo N."/>
            <person name="Hong Y."/>
            <person name="Kim R.W."/>
            <person name="Kang W.H."/>
            <person name="Huh J.H."/>
            <person name="Kang B.C."/>
            <person name="Yang T.J."/>
            <person name="Lee Y.H."/>
            <person name="Bennetzen J.L."/>
            <person name="Choi D."/>
        </authorList>
    </citation>
    <scope>NUCLEOTIDE SEQUENCE [LARGE SCALE GENOMIC DNA]</scope>
    <source>
        <strain evidence="7">cv. CM334</strain>
    </source>
</reference>
<reference evidence="6 7" key="1">
    <citation type="journal article" date="2014" name="Nat. Genet.">
        <title>Genome sequence of the hot pepper provides insights into the evolution of pungency in Capsicum species.</title>
        <authorList>
            <person name="Kim S."/>
            <person name="Park M."/>
            <person name="Yeom S.I."/>
            <person name="Kim Y.M."/>
            <person name="Lee J.M."/>
            <person name="Lee H.A."/>
            <person name="Seo E."/>
            <person name="Choi J."/>
            <person name="Cheong K."/>
            <person name="Kim K.T."/>
            <person name="Jung K."/>
            <person name="Lee G.W."/>
            <person name="Oh S.K."/>
            <person name="Bae C."/>
            <person name="Kim S.B."/>
            <person name="Lee H.Y."/>
            <person name="Kim S.Y."/>
            <person name="Kim M.S."/>
            <person name="Kang B.C."/>
            <person name="Jo Y.D."/>
            <person name="Yang H.B."/>
            <person name="Jeong H.J."/>
            <person name="Kang W.H."/>
            <person name="Kwon J.K."/>
            <person name="Shin C."/>
            <person name="Lim J.Y."/>
            <person name="Park J.H."/>
            <person name="Huh J.H."/>
            <person name="Kim J.S."/>
            <person name="Kim B.D."/>
            <person name="Cohen O."/>
            <person name="Paran I."/>
            <person name="Suh M.C."/>
            <person name="Lee S.B."/>
            <person name="Kim Y.K."/>
            <person name="Shin Y."/>
            <person name="Noh S.J."/>
            <person name="Park J."/>
            <person name="Seo Y.S."/>
            <person name="Kwon S.Y."/>
            <person name="Kim H.A."/>
            <person name="Park J.M."/>
            <person name="Kim H.J."/>
            <person name="Choi S.B."/>
            <person name="Bosland P.W."/>
            <person name="Reeves G."/>
            <person name="Jo S.H."/>
            <person name="Lee B.W."/>
            <person name="Cho H.T."/>
            <person name="Choi H.S."/>
            <person name="Lee M.S."/>
            <person name="Yu Y."/>
            <person name="Do Choi Y."/>
            <person name="Park B.S."/>
            <person name="van Deynze A."/>
            <person name="Ashrafi H."/>
            <person name="Hill T."/>
            <person name="Kim W.T."/>
            <person name="Pai H.S."/>
            <person name="Ahn H.K."/>
            <person name="Yeam I."/>
            <person name="Giovannoni J.J."/>
            <person name="Rose J.K."/>
            <person name="Sorensen I."/>
            <person name="Lee S.J."/>
            <person name="Kim R.W."/>
            <person name="Choi I.Y."/>
            <person name="Choi B.S."/>
            <person name="Lim J.S."/>
            <person name="Lee Y.H."/>
            <person name="Choi D."/>
        </authorList>
    </citation>
    <scope>NUCLEOTIDE SEQUENCE [LARGE SCALE GENOMIC DNA]</scope>
    <source>
        <strain evidence="7">cv. CM334</strain>
    </source>
</reference>
<gene>
    <name evidence="6" type="ORF">T459_32425</name>
</gene>
<dbReference type="EMBL" id="AYRZ02000025">
    <property type="protein sequence ID" value="PHT63739.1"/>
    <property type="molecule type" value="Genomic_DNA"/>
</dbReference>
<keyword evidence="7" id="KW-1185">Reference proteome</keyword>
<dbReference type="PANTHER" id="PTHR31948:SF59">
    <property type="entry name" value="ZINC-FINGER HOMEODOMAIN PROTEIN 5-LIKE"/>
    <property type="match status" value="1"/>
</dbReference>
<feature type="compositionally biased region" description="Basic and acidic residues" evidence="4">
    <location>
        <begin position="120"/>
        <end position="129"/>
    </location>
</feature>
<protein>
    <recommendedName>
        <fullName evidence="5">ZF-HD dimerization-type domain-containing protein</fullName>
    </recommendedName>
</protein>
<keyword evidence="3" id="KW-0862">Zinc</keyword>
<dbReference type="Gramene" id="PHT63739">
    <property type="protein sequence ID" value="PHT63739"/>
    <property type="gene ID" value="T459_32425"/>
</dbReference>
<name>A0A1U8HFU6_CAPAN</name>
<dbReference type="OrthoDB" id="1884189at2759"/>
<dbReference type="SMR" id="A0A1U8HFU6"/>
<dbReference type="STRING" id="4072.A0A1U8HFU6"/>
<dbReference type="GO" id="GO:0003700">
    <property type="term" value="F:DNA-binding transcription factor activity"/>
    <property type="evidence" value="ECO:0000318"/>
    <property type="project" value="GO_Central"/>
</dbReference>
<evidence type="ECO:0000256" key="1">
    <source>
        <dbReference type="ARBA" id="ARBA00022723"/>
    </source>
</evidence>
<dbReference type="AlphaFoldDB" id="A0A1U8HFU6"/>
<organism evidence="6 7">
    <name type="scientific">Capsicum annuum</name>
    <name type="common">Capsicum pepper</name>
    <dbReference type="NCBI Taxonomy" id="4072"/>
    <lineage>
        <taxon>Eukaryota</taxon>
        <taxon>Viridiplantae</taxon>
        <taxon>Streptophyta</taxon>
        <taxon>Embryophyta</taxon>
        <taxon>Tracheophyta</taxon>
        <taxon>Spermatophyta</taxon>
        <taxon>Magnoliopsida</taxon>
        <taxon>eudicotyledons</taxon>
        <taxon>Gunneridae</taxon>
        <taxon>Pentapetalae</taxon>
        <taxon>asterids</taxon>
        <taxon>lamiids</taxon>
        <taxon>Solanales</taxon>
        <taxon>Solanaceae</taxon>
        <taxon>Solanoideae</taxon>
        <taxon>Capsiceae</taxon>
        <taxon>Capsicum</taxon>
    </lineage>
</organism>
<accession>A0A1U8HFU6</accession>
<dbReference type="Gene3D" id="1.10.10.60">
    <property type="entry name" value="Homeodomain-like"/>
    <property type="match status" value="1"/>
</dbReference>
<feature type="region of interest" description="Disordered" evidence="4">
    <location>
        <begin position="115"/>
        <end position="145"/>
    </location>
</feature>
<evidence type="ECO:0000256" key="3">
    <source>
        <dbReference type="ARBA" id="ARBA00022833"/>
    </source>
</evidence>
<proteinExistence type="predicted"/>
<dbReference type="GO" id="GO:0000976">
    <property type="term" value="F:transcription cis-regulatory region binding"/>
    <property type="evidence" value="ECO:0000318"/>
    <property type="project" value="GO_Central"/>
</dbReference>
<feature type="domain" description="ZF-HD dimerization-type" evidence="5">
    <location>
        <begin position="12"/>
        <end position="61"/>
    </location>
</feature>
<evidence type="ECO:0000256" key="2">
    <source>
        <dbReference type="ARBA" id="ARBA00022771"/>
    </source>
</evidence>
<dbReference type="PANTHER" id="PTHR31948">
    <property type="entry name" value="ZINC-FINGER HOMEODOMAIN PROTEIN 2"/>
    <property type="match status" value="1"/>
</dbReference>
<evidence type="ECO:0000259" key="5">
    <source>
        <dbReference type="PROSITE" id="PS51523"/>
    </source>
</evidence>
<dbReference type="KEGG" id="cann:107879875"/>
<evidence type="ECO:0000256" key="4">
    <source>
        <dbReference type="SAM" id="MobiDB-lite"/>
    </source>
</evidence>
<dbReference type="PROSITE" id="PS51523">
    <property type="entry name" value="ZF_HD_DIMER"/>
    <property type="match status" value="1"/>
</dbReference>
<dbReference type="Proteomes" id="UP000222542">
    <property type="component" value="Unassembled WGS sequence"/>
</dbReference>